<sequence>MATKDEKFWKEYQEEKKRIISGRSIPVNESADAKRIRIKGLLEDFSKFCNYYFPHYMSSPFGWFHKKAAKEILADPKIFIALEWPRGHAKSIFSDVMMPLILKAKKELSGMIVASNNENKAIMLLADIKAELEFNDRYINDFGKQKTFGSWGDSSFSADGIGFWAFGRGQSPRGTREGEKRPDYIVIDDIDDKPLVKNEQLVKEAVDWVLEDLMGCFDPKNGGRFIIAGNRIHKKSSLAYLVGDVEDDDPVKEYICHIKVFALENPKTHKMDQSVDGVPAWKERLTRAELVDRMTKMGYRASQREYFHIHLQEGDKFKAEWFIWDNMPNLSAYKQIITYCDPSYKDTAKNDFKAIVAVGRMGRFYDVLAVFVDQCTLTAMVQAHYDMNEELKAAGALLIYNYLETNFIQDMHLKEYVTESESRGYMLPIMGDNRKKPDKKGRIENCTPLFERGVVRFWNKLRKSRHMQNLTDQFLSFPGGHDDGPDAFEGAKEIADELNRETKPEAPEGARRRTQRL</sequence>
<accession>A0A4U6D069</accession>
<evidence type="ECO:0000313" key="2">
    <source>
        <dbReference type="EMBL" id="TKT89481.1"/>
    </source>
</evidence>
<dbReference type="AlphaFoldDB" id="A0A4U6D069"/>
<gene>
    <name evidence="2" type="ORF">FDK13_24370</name>
</gene>
<protein>
    <recommendedName>
        <fullName evidence="4">Terminase large subunit gp17-like C-terminal domain-containing protein</fullName>
    </recommendedName>
</protein>
<name>A0A4U6D069_9BACT</name>
<dbReference type="Proteomes" id="UP000304900">
    <property type="component" value="Unassembled WGS sequence"/>
</dbReference>
<comment type="caution">
    <text evidence="2">The sequence shown here is derived from an EMBL/GenBank/DDBJ whole genome shotgun (WGS) entry which is preliminary data.</text>
</comment>
<dbReference type="OrthoDB" id="1327410at2"/>
<dbReference type="EMBL" id="SZVO01000012">
    <property type="protein sequence ID" value="TKT89481.1"/>
    <property type="molecule type" value="Genomic_DNA"/>
</dbReference>
<evidence type="ECO:0000256" key="1">
    <source>
        <dbReference type="SAM" id="MobiDB-lite"/>
    </source>
</evidence>
<evidence type="ECO:0000313" key="3">
    <source>
        <dbReference type="Proteomes" id="UP000304900"/>
    </source>
</evidence>
<reference evidence="2 3" key="1">
    <citation type="submission" date="2019-05" db="EMBL/GenBank/DDBJ databases">
        <title>Dyadobacter AR-3-8 sp. nov., isolated from arctic soil.</title>
        <authorList>
            <person name="Chaudhary D.K."/>
        </authorList>
    </citation>
    <scope>NUCLEOTIDE SEQUENCE [LARGE SCALE GENOMIC DNA]</scope>
    <source>
        <strain evidence="2 3">AR-3-8</strain>
    </source>
</reference>
<organism evidence="2 3">
    <name type="scientific">Dyadobacter frigoris</name>
    <dbReference type="NCBI Taxonomy" id="2576211"/>
    <lineage>
        <taxon>Bacteria</taxon>
        <taxon>Pseudomonadati</taxon>
        <taxon>Bacteroidota</taxon>
        <taxon>Cytophagia</taxon>
        <taxon>Cytophagales</taxon>
        <taxon>Spirosomataceae</taxon>
        <taxon>Dyadobacter</taxon>
    </lineage>
</organism>
<evidence type="ECO:0008006" key="4">
    <source>
        <dbReference type="Google" id="ProtNLM"/>
    </source>
</evidence>
<feature type="region of interest" description="Disordered" evidence="1">
    <location>
        <begin position="478"/>
        <end position="517"/>
    </location>
</feature>
<dbReference type="RefSeq" id="WP_137342618.1">
    <property type="nucleotide sequence ID" value="NZ_SZVO01000012.1"/>
</dbReference>
<keyword evidence="3" id="KW-1185">Reference proteome</keyword>
<proteinExistence type="predicted"/>
<feature type="compositionally biased region" description="Basic and acidic residues" evidence="1">
    <location>
        <begin position="480"/>
        <end position="511"/>
    </location>
</feature>